<dbReference type="Proteomes" id="UP000663845">
    <property type="component" value="Unassembled WGS sequence"/>
</dbReference>
<accession>A0A813MQR4</accession>
<protein>
    <submittedName>
        <fullName evidence="2">Uncharacterized protein</fullName>
    </submittedName>
</protein>
<feature type="compositionally biased region" description="Basic and acidic residues" evidence="1">
    <location>
        <begin position="44"/>
        <end position="54"/>
    </location>
</feature>
<reference evidence="2" key="1">
    <citation type="submission" date="2021-02" db="EMBL/GenBank/DDBJ databases">
        <authorList>
            <person name="Nowell W R."/>
        </authorList>
    </citation>
    <scope>NUCLEOTIDE SEQUENCE</scope>
</reference>
<gene>
    <name evidence="2" type="ORF">JYZ213_LOCUS596</name>
    <name evidence="3" type="ORF">OXD698_LOCUS8719</name>
</gene>
<name>A0A813MQR4_9BILA</name>
<feature type="compositionally biased region" description="Polar residues" evidence="1">
    <location>
        <begin position="61"/>
        <end position="78"/>
    </location>
</feature>
<dbReference type="EMBL" id="CAJNOG010000002">
    <property type="protein sequence ID" value="CAF0724003.1"/>
    <property type="molecule type" value="Genomic_DNA"/>
</dbReference>
<dbReference type="AlphaFoldDB" id="A0A813MQR4"/>
<feature type="region of interest" description="Disordered" evidence="1">
    <location>
        <begin position="1"/>
        <end position="78"/>
    </location>
</feature>
<evidence type="ECO:0000313" key="4">
    <source>
        <dbReference type="Proteomes" id="UP000663845"/>
    </source>
</evidence>
<evidence type="ECO:0000313" key="2">
    <source>
        <dbReference type="EMBL" id="CAF0724003.1"/>
    </source>
</evidence>
<evidence type="ECO:0000313" key="3">
    <source>
        <dbReference type="EMBL" id="CAF3645576.1"/>
    </source>
</evidence>
<comment type="caution">
    <text evidence="2">The sequence shown here is derived from an EMBL/GenBank/DDBJ whole genome shotgun (WGS) entry which is preliminary data.</text>
</comment>
<dbReference type="EMBL" id="CAJOAZ010000426">
    <property type="protein sequence ID" value="CAF3645576.1"/>
    <property type="molecule type" value="Genomic_DNA"/>
</dbReference>
<proteinExistence type="predicted"/>
<sequence>MLRMLHPSSGRGNFDVISAETANNNNNNQASQGISETQDTVQTVDKKEIEEKTKNAIGAANESQSQTSSNNPATIEKK</sequence>
<organism evidence="2 4">
    <name type="scientific">Adineta steineri</name>
    <dbReference type="NCBI Taxonomy" id="433720"/>
    <lineage>
        <taxon>Eukaryota</taxon>
        <taxon>Metazoa</taxon>
        <taxon>Spiralia</taxon>
        <taxon>Gnathifera</taxon>
        <taxon>Rotifera</taxon>
        <taxon>Eurotatoria</taxon>
        <taxon>Bdelloidea</taxon>
        <taxon>Adinetida</taxon>
        <taxon>Adinetidae</taxon>
        <taxon>Adineta</taxon>
    </lineage>
</organism>
<dbReference type="Proteomes" id="UP000663844">
    <property type="component" value="Unassembled WGS sequence"/>
</dbReference>
<evidence type="ECO:0000256" key="1">
    <source>
        <dbReference type="SAM" id="MobiDB-lite"/>
    </source>
</evidence>
<feature type="compositionally biased region" description="Polar residues" evidence="1">
    <location>
        <begin position="29"/>
        <end position="43"/>
    </location>
</feature>